<organism evidence="8">
    <name type="scientific">Melanopsichium pennsylvanicum 4</name>
    <dbReference type="NCBI Taxonomy" id="1398559"/>
    <lineage>
        <taxon>Eukaryota</taxon>
        <taxon>Fungi</taxon>
        <taxon>Dikarya</taxon>
        <taxon>Basidiomycota</taxon>
        <taxon>Ustilaginomycotina</taxon>
        <taxon>Ustilaginomycetes</taxon>
        <taxon>Ustilaginales</taxon>
        <taxon>Ustilaginaceae</taxon>
        <taxon>Melanopsichium</taxon>
    </lineage>
</organism>
<name>A0A077R829_9BASI</name>
<evidence type="ECO:0000256" key="2">
    <source>
        <dbReference type="ARBA" id="ARBA00022729"/>
    </source>
</evidence>
<reference evidence="8" key="1">
    <citation type="journal article" date="2014" name="Genome Biol. Evol.">
        <title>Gene Loss Rather Than Gene Gain Is Associated with a Host Jump from Monocots to Dicots in the Smut Fungus Melanopsichium pennsylvanicum.</title>
        <authorList>
            <person name="Sharma R."/>
            <person name="Mishra B."/>
            <person name="Runge F."/>
            <person name="Thines M."/>
        </authorList>
    </citation>
    <scope>NUCLEOTIDE SEQUENCE</scope>
    <source>
        <strain evidence="8">4</strain>
    </source>
</reference>
<dbReference type="GO" id="GO:0004348">
    <property type="term" value="F:glucosylceramidase activity"/>
    <property type="evidence" value="ECO:0007669"/>
    <property type="project" value="InterPro"/>
</dbReference>
<dbReference type="PANTHER" id="PTHR11069">
    <property type="entry name" value="GLUCOSYLCERAMIDASE"/>
    <property type="match status" value="1"/>
</dbReference>
<dbReference type="Gene3D" id="2.60.40.1180">
    <property type="entry name" value="Golgi alpha-mannosidase II"/>
    <property type="match status" value="1"/>
</dbReference>
<evidence type="ECO:0000256" key="1">
    <source>
        <dbReference type="ARBA" id="ARBA00005382"/>
    </source>
</evidence>
<dbReference type="PANTHER" id="PTHR11069:SF23">
    <property type="entry name" value="LYSOSOMAL ACID GLUCOSYLCERAMIDASE"/>
    <property type="match status" value="1"/>
</dbReference>
<dbReference type="Pfam" id="PF02055">
    <property type="entry name" value="Glyco_hydro_30"/>
    <property type="match status" value="1"/>
</dbReference>
<evidence type="ECO:0000256" key="3">
    <source>
        <dbReference type="ARBA" id="ARBA00022801"/>
    </source>
</evidence>
<protein>
    <submittedName>
        <fullName evidence="8">Related to endo-1,6-beta-d-glucanase</fullName>
    </submittedName>
</protein>
<keyword evidence="6" id="KW-0812">Transmembrane</keyword>
<feature type="compositionally biased region" description="Polar residues" evidence="5">
    <location>
        <begin position="23"/>
        <end position="37"/>
    </location>
</feature>
<dbReference type="GO" id="GO:0016020">
    <property type="term" value="C:membrane"/>
    <property type="evidence" value="ECO:0007669"/>
    <property type="project" value="GOC"/>
</dbReference>
<proteinExistence type="inferred from homology"/>
<dbReference type="GO" id="GO:0006680">
    <property type="term" value="P:glucosylceramide catabolic process"/>
    <property type="evidence" value="ECO:0007669"/>
    <property type="project" value="TreeGrafter"/>
</dbReference>
<evidence type="ECO:0000256" key="5">
    <source>
        <dbReference type="SAM" id="MobiDB-lite"/>
    </source>
</evidence>
<comment type="similarity">
    <text evidence="1 4">Belongs to the glycosyl hydrolase 30 family.</text>
</comment>
<evidence type="ECO:0000256" key="4">
    <source>
        <dbReference type="RuleBase" id="RU361188"/>
    </source>
</evidence>
<dbReference type="InterPro" id="IPR017853">
    <property type="entry name" value="GH"/>
</dbReference>
<dbReference type="SUPFAM" id="SSF51445">
    <property type="entry name" value="(Trans)glycosidases"/>
    <property type="match status" value="1"/>
</dbReference>
<accession>A0A077R829</accession>
<sequence>MPVYGAPSGRGEADLYSDKPLASGQTSPMLPISSTDRSAPGASYRTKLSVWWASQTKTRKILLVSCTAISLLALILGLALGLTLTKSSQDPSPSSDYVPATISGNRTSLLTSGSFYTAPKDGTNFVWNSTLPSLGSYRADSQGVDIIVNTTQRYQEIDGFGGALTDSSASLLSRLKTKEVELYNRVMDFMFNNATGVGITRVSMGASDFSVDQEYSYIPNPPEYDQAATELNDPDALLSSFSVEGTQSSQYTIPVLQDALKRNSNLKVILSPWSPPAFMKSNNTMNGGSLRNSSFIPLLAQYYATTADAWTKLGVRPWAMTLQNEPSNVAPYPSMGMNSTQQSQLALALKSELSQRGLGSIQIWGHDDNYSGYQSAADIVNDNSSAIDAIAFHCYRGETSQISQFASSLQNGVTKDVHMTECTGTGHPSNRWNGIQGWLSKVYWPLSLQNSKSIIQWNLALDSGHGPHLENSYCSSCTGSLTLSSQQNPANPYVQYNDQMYLNNHFSVASTDLSNVGGGKAVRVGAEQGTLYSLQSEDWQCLNWVAYAAPLSATTLQNANNTNAAQSNRRVGLVIANTCQDTKDVVISSDGRRTTLPVQEGLSTFVWTAP</sequence>
<evidence type="ECO:0000313" key="8">
    <source>
        <dbReference type="EMBL" id="CDI55227.1"/>
    </source>
</evidence>
<dbReference type="InterPro" id="IPR033453">
    <property type="entry name" value="Glyco_hydro_30_TIM-barrel"/>
</dbReference>
<dbReference type="InterPro" id="IPR001139">
    <property type="entry name" value="Glyco_hydro_30"/>
</dbReference>
<keyword evidence="6" id="KW-0472">Membrane</keyword>
<dbReference type="InterPro" id="IPR013780">
    <property type="entry name" value="Glyco_hydro_b"/>
</dbReference>
<dbReference type="Gene3D" id="3.20.20.80">
    <property type="entry name" value="Glycosidases"/>
    <property type="match status" value="1"/>
</dbReference>
<feature type="region of interest" description="Disordered" evidence="5">
    <location>
        <begin position="1"/>
        <end position="41"/>
    </location>
</feature>
<evidence type="ECO:0000259" key="7">
    <source>
        <dbReference type="Pfam" id="PF02055"/>
    </source>
</evidence>
<evidence type="ECO:0000256" key="6">
    <source>
        <dbReference type="SAM" id="Phobius"/>
    </source>
</evidence>
<dbReference type="EMBL" id="HG529642">
    <property type="protein sequence ID" value="CDI55227.1"/>
    <property type="molecule type" value="Genomic_DNA"/>
</dbReference>
<keyword evidence="2" id="KW-0732">Signal</keyword>
<feature type="transmembrane region" description="Helical" evidence="6">
    <location>
        <begin position="61"/>
        <end position="84"/>
    </location>
</feature>
<feature type="domain" description="Glycosyl hydrolase family 30 TIM-barrel" evidence="7">
    <location>
        <begin position="157"/>
        <end position="401"/>
    </location>
</feature>
<keyword evidence="4" id="KW-0326">Glycosidase</keyword>
<dbReference type="AlphaFoldDB" id="A0A077R829"/>
<keyword evidence="3 4" id="KW-0378">Hydrolase</keyword>
<dbReference type="FunFam" id="3.20.20.80:FF:000412">
    <property type="entry name" value="Uncharacterized protein"/>
    <property type="match status" value="1"/>
</dbReference>
<keyword evidence="6" id="KW-1133">Transmembrane helix</keyword>